<name>A0ABP8K4F3_9MICO</name>
<dbReference type="EMBL" id="BAABFX010000038">
    <property type="protein sequence ID" value="GAA4400453.1"/>
    <property type="molecule type" value="Genomic_DNA"/>
</dbReference>
<comment type="caution">
    <text evidence="5">The sequence shown here is derived from an EMBL/GenBank/DDBJ whole genome shotgun (WGS) entry which is preliminary data.</text>
</comment>
<comment type="similarity">
    <text evidence="1">Belongs to the hemerythrin family.</text>
</comment>
<evidence type="ECO:0000259" key="4">
    <source>
        <dbReference type="Pfam" id="PF14096"/>
    </source>
</evidence>
<keyword evidence="2" id="KW-0479">Metal-binding</keyword>
<accession>A0ABP8K4F3</accession>
<sequence length="165" mass="19075">MRDDVAAIIQHDCTEHAQLPSLVAALPDEGALWELMSAYNWDDGFAVPLAVVSHPRCDRALALRLFWELDDTARTHYEDEETAVRELYASDAERDPDSFRTLLAYCTTLVDRLRQQSFPTGENRFDTGYFNLENPTLTERQRTIRAIRTKRAQKQFEDVFLRPVP</sequence>
<keyword evidence="3" id="KW-0408">Iron</keyword>
<evidence type="ECO:0000256" key="2">
    <source>
        <dbReference type="ARBA" id="ARBA00022723"/>
    </source>
</evidence>
<proteinExistence type="inferred from homology"/>
<dbReference type="InterPro" id="IPR035938">
    <property type="entry name" value="Hemerythrin-like_sf"/>
</dbReference>
<evidence type="ECO:0000313" key="5">
    <source>
        <dbReference type="EMBL" id="GAA4400453.1"/>
    </source>
</evidence>
<feature type="domain" description="DUF4274" evidence="4">
    <location>
        <begin position="29"/>
        <end position="99"/>
    </location>
</feature>
<gene>
    <name evidence="5" type="ORF">GCM10023153_27930</name>
</gene>
<dbReference type="Pfam" id="PF14096">
    <property type="entry name" value="DUF4274"/>
    <property type="match status" value="1"/>
</dbReference>
<keyword evidence="6" id="KW-1185">Reference proteome</keyword>
<dbReference type="SUPFAM" id="SSF47188">
    <property type="entry name" value="Hemerythrin-like"/>
    <property type="match status" value="1"/>
</dbReference>
<dbReference type="Proteomes" id="UP001500390">
    <property type="component" value="Unassembled WGS sequence"/>
</dbReference>
<dbReference type="InterPro" id="IPR025369">
    <property type="entry name" value="DUF4274"/>
</dbReference>
<evidence type="ECO:0000256" key="1">
    <source>
        <dbReference type="ARBA" id="ARBA00010587"/>
    </source>
</evidence>
<reference evidence="6" key="1">
    <citation type="journal article" date="2019" name="Int. J. Syst. Evol. Microbiol.">
        <title>The Global Catalogue of Microorganisms (GCM) 10K type strain sequencing project: providing services to taxonomists for standard genome sequencing and annotation.</title>
        <authorList>
            <consortium name="The Broad Institute Genomics Platform"/>
            <consortium name="The Broad Institute Genome Sequencing Center for Infectious Disease"/>
            <person name="Wu L."/>
            <person name="Ma J."/>
        </authorList>
    </citation>
    <scope>NUCLEOTIDE SEQUENCE [LARGE SCALE GENOMIC DNA]</scope>
    <source>
        <strain evidence="6">JCM 17738</strain>
    </source>
</reference>
<organism evidence="5 6">
    <name type="scientific">Ornithinibacter aureus</name>
    <dbReference type="NCBI Taxonomy" id="622664"/>
    <lineage>
        <taxon>Bacteria</taxon>
        <taxon>Bacillati</taxon>
        <taxon>Actinomycetota</taxon>
        <taxon>Actinomycetes</taxon>
        <taxon>Micrococcales</taxon>
        <taxon>Intrasporangiaceae</taxon>
        <taxon>Ornithinibacter</taxon>
    </lineage>
</organism>
<evidence type="ECO:0000256" key="3">
    <source>
        <dbReference type="ARBA" id="ARBA00023004"/>
    </source>
</evidence>
<evidence type="ECO:0000313" key="6">
    <source>
        <dbReference type="Proteomes" id="UP001500390"/>
    </source>
</evidence>
<protein>
    <submittedName>
        <fullName evidence="5">DUF4274 domain-containing protein</fullName>
    </submittedName>
</protein>
<dbReference type="RefSeq" id="WP_159902908.1">
    <property type="nucleotide sequence ID" value="NZ_BAABFX010000038.1"/>
</dbReference>